<dbReference type="InterPro" id="IPR000115">
    <property type="entry name" value="PRibGlycinamide_synth"/>
</dbReference>
<comment type="similarity">
    <text evidence="9 12">Belongs to the GARS family.</text>
</comment>
<dbReference type="Gene3D" id="3.90.600.10">
    <property type="entry name" value="Phosphoribosylglycinamide synthetase, C-terminal domain"/>
    <property type="match status" value="1"/>
</dbReference>
<dbReference type="Gene3D" id="3.30.1490.20">
    <property type="entry name" value="ATP-grasp fold, A domain"/>
    <property type="match status" value="1"/>
</dbReference>
<dbReference type="SUPFAM" id="SSF56059">
    <property type="entry name" value="Glutathione synthetase ATP-binding domain-like"/>
    <property type="match status" value="1"/>
</dbReference>
<name>A0A5Q2RQR1_9ACTN</name>
<evidence type="ECO:0000256" key="3">
    <source>
        <dbReference type="ARBA" id="ARBA00005174"/>
    </source>
</evidence>
<dbReference type="PANTHER" id="PTHR43472">
    <property type="entry name" value="PHOSPHORIBOSYLAMINE--GLYCINE LIGASE"/>
    <property type="match status" value="1"/>
</dbReference>
<feature type="domain" description="ATP-grasp" evidence="14">
    <location>
        <begin position="91"/>
        <end position="297"/>
    </location>
</feature>
<evidence type="ECO:0000256" key="12">
    <source>
        <dbReference type="HAMAP-Rule" id="MF_00138"/>
    </source>
</evidence>
<dbReference type="InterPro" id="IPR016185">
    <property type="entry name" value="PreATP-grasp_dom_sf"/>
</dbReference>
<proteinExistence type="inferred from homology"/>
<dbReference type="PANTHER" id="PTHR43472:SF1">
    <property type="entry name" value="PHOSPHORIBOSYLAMINE--GLYCINE LIGASE, CHLOROPLASTIC"/>
    <property type="match status" value="1"/>
</dbReference>
<dbReference type="GO" id="GO:0004637">
    <property type="term" value="F:phosphoribosylamine-glycine ligase activity"/>
    <property type="evidence" value="ECO:0007669"/>
    <property type="project" value="UniProtKB-UniRule"/>
</dbReference>
<dbReference type="HAMAP" id="MF_00138">
    <property type="entry name" value="GARS"/>
    <property type="match status" value="1"/>
</dbReference>
<dbReference type="Pfam" id="PF02844">
    <property type="entry name" value="GARS_N"/>
    <property type="match status" value="1"/>
</dbReference>
<evidence type="ECO:0000256" key="1">
    <source>
        <dbReference type="ARBA" id="ARBA00001936"/>
    </source>
</evidence>
<dbReference type="PROSITE" id="PS00184">
    <property type="entry name" value="GARS"/>
    <property type="match status" value="1"/>
</dbReference>
<evidence type="ECO:0000313" key="15">
    <source>
        <dbReference type="EMBL" id="QGG96766.1"/>
    </source>
</evidence>
<dbReference type="PROSITE" id="PS50975">
    <property type="entry name" value="ATP_GRASP"/>
    <property type="match status" value="1"/>
</dbReference>
<evidence type="ECO:0000256" key="7">
    <source>
        <dbReference type="ARBA" id="ARBA00022755"/>
    </source>
</evidence>
<sequence length="416" mass="42826">MKVCVVGSGAREHALAHALSRTAEVVVTPGNPLIPASTDQPPEEIEADLFVVGPEAPLVDGMADRLRARGALVFGPGADGARLEGSKAWMKELVAAADVPTARHGTFTDRAAAEAYLDTMGDLFVIKTDGLAAGKGVLVTTSRQEASDAVAEYLSGSAFGDAGRTVVIEEGMVGPELSLLAVCDGQGAVALAPAQDFKRVGDDDTGPNTGGMGAYSPVPDVDDALVDQVMDRFVLPTLATLRARDIDYRGVLYAGLMLTPEGPKLVEYNVRFGDPEAEVVLPRYDGDLAQLLAEAASGRIESSPSFTADAAVTVVAAAEGYPRSPRTGDVISGLDEASSVPGVVVFGAGVARDERGRTVTAGGRVLAVTALAPRLAEARIRAYDAIDRISWPGRFSRGDIAAAAAAGDPAEVTGAG</sequence>
<dbReference type="Pfam" id="PF02843">
    <property type="entry name" value="GARS_C"/>
    <property type="match status" value="1"/>
</dbReference>
<dbReference type="SUPFAM" id="SSF51246">
    <property type="entry name" value="Rudiment single hybrid motif"/>
    <property type="match status" value="1"/>
</dbReference>
<comment type="catalytic activity">
    <reaction evidence="12">
        <text>5-phospho-beta-D-ribosylamine + glycine + ATP = N(1)-(5-phospho-beta-D-ribosyl)glycinamide + ADP + phosphate + H(+)</text>
        <dbReference type="Rhea" id="RHEA:17453"/>
        <dbReference type="ChEBI" id="CHEBI:15378"/>
        <dbReference type="ChEBI" id="CHEBI:30616"/>
        <dbReference type="ChEBI" id="CHEBI:43474"/>
        <dbReference type="ChEBI" id="CHEBI:57305"/>
        <dbReference type="ChEBI" id="CHEBI:58681"/>
        <dbReference type="ChEBI" id="CHEBI:143788"/>
        <dbReference type="ChEBI" id="CHEBI:456216"/>
        <dbReference type="EC" id="6.3.4.13"/>
    </reaction>
</comment>
<dbReference type="InterPro" id="IPR020560">
    <property type="entry name" value="PRibGlycinamide_synth_C-dom"/>
</dbReference>
<dbReference type="NCBIfam" id="TIGR00877">
    <property type="entry name" value="purD"/>
    <property type="match status" value="1"/>
</dbReference>
<evidence type="ECO:0000256" key="11">
    <source>
        <dbReference type="ARBA" id="ARBA00042864"/>
    </source>
</evidence>
<dbReference type="SMART" id="SM01210">
    <property type="entry name" value="GARS_C"/>
    <property type="match status" value="1"/>
</dbReference>
<dbReference type="Gene3D" id="3.40.50.20">
    <property type="match status" value="1"/>
</dbReference>
<comment type="cofactor">
    <cofactor evidence="1">
        <name>Mn(2+)</name>
        <dbReference type="ChEBI" id="CHEBI:29035"/>
    </cofactor>
</comment>
<dbReference type="SMART" id="SM01209">
    <property type="entry name" value="GARS_A"/>
    <property type="match status" value="1"/>
</dbReference>
<dbReference type="EC" id="6.3.4.13" evidence="4 12"/>
<dbReference type="InterPro" id="IPR037123">
    <property type="entry name" value="PRibGlycinamide_synth_C_sf"/>
</dbReference>
<dbReference type="InterPro" id="IPR013815">
    <property type="entry name" value="ATP_grasp_subdomain_1"/>
</dbReference>
<evidence type="ECO:0000256" key="2">
    <source>
        <dbReference type="ARBA" id="ARBA00001946"/>
    </source>
</evidence>
<evidence type="ECO:0000256" key="6">
    <source>
        <dbReference type="ARBA" id="ARBA00022741"/>
    </source>
</evidence>
<evidence type="ECO:0000256" key="9">
    <source>
        <dbReference type="ARBA" id="ARBA00038345"/>
    </source>
</evidence>
<evidence type="ECO:0000313" key="16">
    <source>
        <dbReference type="Proteomes" id="UP000334019"/>
    </source>
</evidence>
<dbReference type="InterPro" id="IPR011761">
    <property type="entry name" value="ATP-grasp"/>
</dbReference>
<dbReference type="RefSeq" id="WP_153760869.1">
    <property type="nucleotide sequence ID" value="NZ_CP045851.1"/>
</dbReference>
<evidence type="ECO:0000256" key="13">
    <source>
        <dbReference type="PROSITE-ProRule" id="PRU00409"/>
    </source>
</evidence>
<protein>
    <recommendedName>
        <fullName evidence="4 12">Phosphoribosylamine--glycine ligase</fullName>
        <ecNumber evidence="4 12">6.3.4.13</ecNumber>
    </recommendedName>
    <alternativeName>
        <fullName evidence="12">GARS</fullName>
    </alternativeName>
    <alternativeName>
        <fullName evidence="10 12">Glycinamide ribonucleotide synthetase</fullName>
    </alternativeName>
    <alternativeName>
        <fullName evidence="11 12">Phosphoribosylglycinamide synthetase</fullName>
    </alternativeName>
</protein>
<reference evidence="15 16" key="1">
    <citation type="submission" date="2019-11" db="EMBL/GenBank/DDBJ databases">
        <authorList>
            <person name="He Y."/>
        </authorList>
    </citation>
    <scope>NUCLEOTIDE SEQUENCE [LARGE SCALE GENOMIC DNA]</scope>
    <source>
        <strain evidence="15 16">SCSIO 58843</strain>
    </source>
</reference>
<accession>A0A5Q2RQR1</accession>
<comment type="pathway">
    <text evidence="3 12">Purine metabolism; IMP biosynthesis via de novo pathway; N(1)-(5-phospho-D-ribosyl)glycinamide from 5-phospho-alpha-D-ribose 1-diphosphate: step 2/2.</text>
</comment>
<evidence type="ECO:0000256" key="8">
    <source>
        <dbReference type="ARBA" id="ARBA00022840"/>
    </source>
</evidence>
<dbReference type="KEGG" id="atq:GH723_17615"/>
<dbReference type="GO" id="GO:0046872">
    <property type="term" value="F:metal ion binding"/>
    <property type="evidence" value="ECO:0007669"/>
    <property type="project" value="InterPro"/>
</dbReference>
<dbReference type="SUPFAM" id="SSF52440">
    <property type="entry name" value="PreATP-grasp domain"/>
    <property type="match status" value="1"/>
</dbReference>
<keyword evidence="8 13" id="KW-0067">ATP-binding</keyword>
<dbReference type="AlphaFoldDB" id="A0A5Q2RQR1"/>
<dbReference type="Pfam" id="PF01071">
    <property type="entry name" value="GARS_A"/>
    <property type="match status" value="1"/>
</dbReference>
<dbReference type="Proteomes" id="UP000334019">
    <property type="component" value="Chromosome"/>
</dbReference>
<keyword evidence="7 12" id="KW-0658">Purine biosynthesis</keyword>
<dbReference type="UniPathway" id="UPA00074">
    <property type="reaction ID" value="UER00125"/>
</dbReference>
<dbReference type="GO" id="GO:0009113">
    <property type="term" value="P:purine nucleobase biosynthetic process"/>
    <property type="evidence" value="ECO:0007669"/>
    <property type="project" value="InterPro"/>
</dbReference>
<evidence type="ECO:0000256" key="10">
    <source>
        <dbReference type="ARBA" id="ARBA00042242"/>
    </source>
</evidence>
<dbReference type="InterPro" id="IPR020559">
    <property type="entry name" value="PRibGlycinamide_synth_CS"/>
</dbReference>
<dbReference type="GO" id="GO:0006189">
    <property type="term" value="P:'de novo' IMP biosynthetic process"/>
    <property type="evidence" value="ECO:0007669"/>
    <property type="project" value="UniProtKB-UniRule"/>
</dbReference>
<evidence type="ECO:0000256" key="5">
    <source>
        <dbReference type="ARBA" id="ARBA00022598"/>
    </source>
</evidence>
<dbReference type="InterPro" id="IPR020562">
    <property type="entry name" value="PRibGlycinamide_synth_N"/>
</dbReference>
<dbReference type="GO" id="GO:0005524">
    <property type="term" value="F:ATP binding"/>
    <property type="evidence" value="ECO:0007669"/>
    <property type="project" value="UniProtKB-UniRule"/>
</dbReference>
<evidence type="ECO:0000256" key="4">
    <source>
        <dbReference type="ARBA" id="ARBA00013255"/>
    </source>
</evidence>
<dbReference type="InterPro" id="IPR011054">
    <property type="entry name" value="Rudment_hybrid_motif"/>
</dbReference>
<keyword evidence="5 12" id="KW-0436">Ligase</keyword>
<gene>
    <name evidence="12 15" type="primary">purD</name>
    <name evidence="15" type="ORF">GH723_17615</name>
</gene>
<dbReference type="InterPro" id="IPR020561">
    <property type="entry name" value="PRibGlycinamid_synth_ATP-grasp"/>
</dbReference>
<keyword evidence="16" id="KW-1185">Reference proteome</keyword>
<dbReference type="EMBL" id="CP045851">
    <property type="protein sequence ID" value="QGG96766.1"/>
    <property type="molecule type" value="Genomic_DNA"/>
</dbReference>
<dbReference type="Gene3D" id="3.30.470.20">
    <property type="entry name" value="ATP-grasp fold, B domain"/>
    <property type="match status" value="1"/>
</dbReference>
<evidence type="ECO:0000259" key="14">
    <source>
        <dbReference type="PROSITE" id="PS50975"/>
    </source>
</evidence>
<keyword evidence="6 13" id="KW-0547">Nucleotide-binding</keyword>
<organism evidence="15 16">
    <name type="scientific">Actinomarinicola tropica</name>
    <dbReference type="NCBI Taxonomy" id="2789776"/>
    <lineage>
        <taxon>Bacteria</taxon>
        <taxon>Bacillati</taxon>
        <taxon>Actinomycetota</taxon>
        <taxon>Acidimicrobiia</taxon>
        <taxon>Acidimicrobiales</taxon>
        <taxon>Iamiaceae</taxon>
        <taxon>Actinomarinicola</taxon>
    </lineage>
</organism>
<comment type="cofactor">
    <cofactor evidence="2">
        <name>Mg(2+)</name>
        <dbReference type="ChEBI" id="CHEBI:18420"/>
    </cofactor>
</comment>